<dbReference type="InterPro" id="IPR016897">
    <property type="entry name" value="SKP1"/>
</dbReference>
<accession>A0A2P5DAW5</accession>
<dbReference type="SUPFAM" id="SSF81382">
    <property type="entry name" value="Skp1 dimerisation domain-like"/>
    <property type="match status" value="1"/>
</dbReference>
<comment type="similarity">
    <text evidence="2 4">Belongs to the SKP1 family.</text>
</comment>
<dbReference type="PIRSF" id="PIRSF028729">
    <property type="entry name" value="E3_ubiquit_lig_SCF_Skp"/>
    <property type="match status" value="1"/>
</dbReference>
<dbReference type="PANTHER" id="PTHR11165">
    <property type="entry name" value="SKP1"/>
    <property type="match status" value="1"/>
</dbReference>
<dbReference type="InterPro" id="IPR001232">
    <property type="entry name" value="SKP1-like"/>
</dbReference>
<dbReference type="InterPro" id="IPR016073">
    <property type="entry name" value="Skp1_comp_POZ"/>
</dbReference>
<gene>
    <name evidence="6" type="ORF">PanWU01x14_080890</name>
</gene>
<dbReference type="SMART" id="SM00512">
    <property type="entry name" value="Skp1"/>
    <property type="match status" value="1"/>
</dbReference>
<dbReference type="SUPFAM" id="SSF54695">
    <property type="entry name" value="POZ domain"/>
    <property type="match status" value="1"/>
</dbReference>
<evidence type="ECO:0000256" key="3">
    <source>
        <dbReference type="ARBA" id="ARBA00022786"/>
    </source>
</evidence>
<keyword evidence="6" id="KW-0418">Kinase</keyword>
<dbReference type="Gene3D" id="3.30.710.10">
    <property type="entry name" value="Potassium Channel Kv1.1, Chain A"/>
    <property type="match status" value="1"/>
</dbReference>
<evidence type="ECO:0000313" key="6">
    <source>
        <dbReference type="EMBL" id="PON70420.1"/>
    </source>
</evidence>
<evidence type="ECO:0000256" key="4">
    <source>
        <dbReference type="PIRNR" id="PIRNR028729"/>
    </source>
</evidence>
<dbReference type="AlphaFoldDB" id="A0A2P5DAW5"/>
<dbReference type="STRING" id="3476.A0A2P5DAW5"/>
<dbReference type="UniPathway" id="UPA00143"/>
<dbReference type="Pfam" id="PF03931">
    <property type="entry name" value="Skp1_POZ"/>
    <property type="match status" value="1"/>
</dbReference>
<comment type="function">
    <text evidence="4">Involved in ubiquitination and subsequent proteasomal degradation of target proteins. Together with CUL1, RBX1 and a F-box protein, it forms a SCF E3 ubiquitin ligase complex. The functional specificity of this complex depends on the type of F-box protein. In the SCF complex, it serves as an adapter that links the F-box protein to CUL1.</text>
</comment>
<evidence type="ECO:0000256" key="2">
    <source>
        <dbReference type="ARBA" id="ARBA00009993"/>
    </source>
</evidence>
<keyword evidence="7" id="KW-1185">Reference proteome</keyword>
<comment type="pathway">
    <text evidence="1 4">Protein modification; protein ubiquitination.</text>
</comment>
<name>A0A2P5DAW5_PARAD</name>
<reference evidence="7" key="1">
    <citation type="submission" date="2016-06" db="EMBL/GenBank/DDBJ databases">
        <title>Parallel loss of symbiosis genes in relatives of nitrogen-fixing non-legume Parasponia.</title>
        <authorList>
            <person name="Van Velzen R."/>
            <person name="Holmer R."/>
            <person name="Bu F."/>
            <person name="Rutten L."/>
            <person name="Van Zeijl A."/>
            <person name="Liu W."/>
            <person name="Santuari L."/>
            <person name="Cao Q."/>
            <person name="Sharma T."/>
            <person name="Shen D."/>
            <person name="Roswanjaya Y."/>
            <person name="Wardhani T."/>
            <person name="Kalhor M.S."/>
            <person name="Jansen J."/>
            <person name="Van den Hoogen J."/>
            <person name="Gungor B."/>
            <person name="Hartog M."/>
            <person name="Hontelez J."/>
            <person name="Verver J."/>
            <person name="Yang W.-C."/>
            <person name="Schijlen E."/>
            <person name="Repin R."/>
            <person name="Schilthuizen M."/>
            <person name="Schranz E."/>
            <person name="Heidstra R."/>
            <person name="Miyata K."/>
            <person name="Fedorova E."/>
            <person name="Kohlen W."/>
            <person name="Bisseling T."/>
            <person name="Smit S."/>
            <person name="Geurts R."/>
        </authorList>
    </citation>
    <scope>NUCLEOTIDE SEQUENCE [LARGE SCALE GENOMIC DNA]</scope>
    <source>
        <strain evidence="7">cv. WU1-14</strain>
    </source>
</reference>
<dbReference type="GO" id="GO:0016301">
    <property type="term" value="F:kinase activity"/>
    <property type="evidence" value="ECO:0007669"/>
    <property type="project" value="UniProtKB-KW"/>
</dbReference>
<sequence length="121" mass="13415">MSSSSTTTTTRLLTLKASDGVTFEVEEVVATKLGAINNMVEEDGSEDLICLPNVNGKFLGMVLEWCKKHAKDNTNSNKGNDGVKKWDKEFVKDLHQNTLYHLLMAVDYLSGTEFITTQTPD</sequence>
<evidence type="ECO:0000313" key="7">
    <source>
        <dbReference type="Proteomes" id="UP000237105"/>
    </source>
</evidence>
<dbReference type="OrthoDB" id="7827685at2759"/>
<dbReference type="GO" id="GO:0016567">
    <property type="term" value="P:protein ubiquitination"/>
    <property type="evidence" value="ECO:0007669"/>
    <property type="project" value="UniProtKB-UniRule"/>
</dbReference>
<dbReference type="Proteomes" id="UP000237105">
    <property type="component" value="Unassembled WGS sequence"/>
</dbReference>
<keyword evidence="6" id="KW-0808">Transferase</keyword>
<dbReference type="GO" id="GO:0006511">
    <property type="term" value="P:ubiquitin-dependent protein catabolic process"/>
    <property type="evidence" value="ECO:0007669"/>
    <property type="project" value="InterPro"/>
</dbReference>
<dbReference type="GO" id="GO:0009867">
    <property type="term" value="P:jasmonic acid mediated signaling pathway"/>
    <property type="evidence" value="ECO:0007669"/>
    <property type="project" value="UniProtKB-ARBA"/>
</dbReference>
<evidence type="ECO:0000256" key="1">
    <source>
        <dbReference type="ARBA" id="ARBA00004906"/>
    </source>
</evidence>
<keyword evidence="3 4" id="KW-0833">Ubl conjugation pathway</keyword>
<dbReference type="EMBL" id="JXTB01000050">
    <property type="protein sequence ID" value="PON70420.1"/>
    <property type="molecule type" value="Genomic_DNA"/>
</dbReference>
<evidence type="ECO:0000259" key="5">
    <source>
        <dbReference type="Pfam" id="PF03931"/>
    </source>
</evidence>
<proteinExistence type="inferred from homology"/>
<feature type="domain" description="SKP1 component POZ" evidence="5">
    <location>
        <begin position="12"/>
        <end position="70"/>
    </location>
</feature>
<dbReference type="InterPro" id="IPR036296">
    <property type="entry name" value="SKP1-like_dim_sf"/>
</dbReference>
<comment type="subunit">
    <text evidence="4">Part of a SCF (SKP1-cullin-F-box) protein ligase complex.</text>
</comment>
<organism evidence="6 7">
    <name type="scientific">Parasponia andersonii</name>
    <name type="common">Sponia andersonii</name>
    <dbReference type="NCBI Taxonomy" id="3476"/>
    <lineage>
        <taxon>Eukaryota</taxon>
        <taxon>Viridiplantae</taxon>
        <taxon>Streptophyta</taxon>
        <taxon>Embryophyta</taxon>
        <taxon>Tracheophyta</taxon>
        <taxon>Spermatophyta</taxon>
        <taxon>Magnoliopsida</taxon>
        <taxon>eudicotyledons</taxon>
        <taxon>Gunneridae</taxon>
        <taxon>Pentapetalae</taxon>
        <taxon>rosids</taxon>
        <taxon>fabids</taxon>
        <taxon>Rosales</taxon>
        <taxon>Cannabaceae</taxon>
        <taxon>Parasponia</taxon>
    </lineage>
</organism>
<comment type="caution">
    <text evidence="6">The sequence shown here is derived from an EMBL/GenBank/DDBJ whole genome shotgun (WGS) entry which is preliminary data.</text>
</comment>
<protein>
    <recommendedName>
        <fullName evidence="4">SKP1-like protein</fullName>
    </recommendedName>
</protein>
<dbReference type="InterPro" id="IPR011333">
    <property type="entry name" value="SKP1/BTB/POZ_sf"/>
</dbReference>